<gene>
    <name evidence="1" type="ORF">LX12_002371</name>
</gene>
<dbReference type="EMBL" id="JAMTCG010000004">
    <property type="protein sequence ID" value="MCP2161176.1"/>
    <property type="molecule type" value="Genomic_DNA"/>
</dbReference>
<dbReference type="PRINTS" id="PR00081">
    <property type="entry name" value="GDHRDH"/>
</dbReference>
<dbReference type="RefSeq" id="WP_253654757.1">
    <property type="nucleotide sequence ID" value="NZ_BAAAOE010000002.1"/>
</dbReference>
<accession>A0ABT1H200</accession>
<dbReference type="SUPFAM" id="SSF51735">
    <property type="entry name" value="NAD(P)-binding Rossmann-fold domains"/>
    <property type="match status" value="1"/>
</dbReference>
<dbReference type="Proteomes" id="UP001205740">
    <property type="component" value="Unassembled WGS sequence"/>
</dbReference>
<name>A0ABT1H200_9NOCA</name>
<dbReference type="InterPro" id="IPR036291">
    <property type="entry name" value="NAD(P)-bd_dom_sf"/>
</dbReference>
<sequence length="331" mass="35339">MNPLLRGVDVLLDRTVVPGYSRIGSTVRRRFWAPDPEPFGSPVDVIVTGGSSGLGAATAAGLARLGARVHLVGRSADRLEASARRVRQRVSTAEVVVRECDISDLDAVARLVDDVTTDLDAVHAVVHSAGVVPPERTLSAQGHESAFATHVLGPVALTVGLLPVLQGDSRVVFVSSGGMYPVPLRDTDFEYERGDYSGLTAYARTKRMQVVVGEQLADRITGDHSPVTESGPVVHSMHPGWADTPGVTDSIPGFAKIMGPILRTDTDGADTIVWLCAAPEAARSTGLFWHDRAPRPTHYPSWRTDDPAARDALWYTIVEATSIDPTALGRG</sequence>
<evidence type="ECO:0000313" key="1">
    <source>
        <dbReference type="EMBL" id="MCP2161176.1"/>
    </source>
</evidence>
<organism evidence="1 2">
    <name type="scientific">Williamsia serinedens</name>
    <dbReference type="NCBI Taxonomy" id="391736"/>
    <lineage>
        <taxon>Bacteria</taxon>
        <taxon>Bacillati</taxon>
        <taxon>Actinomycetota</taxon>
        <taxon>Actinomycetes</taxon>
        <taxon>Mycobacteriales</taxon>
        <taxon>Nocardiaceae</taxon>
        <taxon>Williamsia</taxon>
    </lineage>
</organism>
<comment type="caution">
    <text evidence="1">The sequence shown here is derived from an EMBL/GenBank/DDBJ whole genome shotgun (WGS) entry which is preliminary data.</text>
</comment>
<keyword evidence="2" id="KW-1185">Reference proteome</keyword>
<dbReference type="Pfam" id="PF00106">
    <property type="entry name" value="adh_short"/>
    <property type="match status" value="1"/>
</dbReference>
<dbReference type="InterPro" id="IPR052992">
    <property type="entry name" value="SDR_member_12"/>
</dbReference>
<protein>
    <submittedName>
        <fullName evidence="1">Short chain dehydrogenase</fullName>
    </submittedName>
</protein>
<dbReference type="PANTHER" id="PTHR44656:SF7">
    <property type="entry name" value="DEHYDROGENASE_REDUCTASE SDR FAMILY MEMBER 12"/>
    <property type="match status" value="1"/>
</dbReference>
<evidence type="ECO:0000313" key="2">
    <source>
        <dbReference type="Proteomes" id="UP001205740"/>
    </source>
</evidence>
<dbReference type="PANTHER" id="PTHR44656">
    <property type="entry name" value="DEHYDROGENASE/REDUCTASE SDR FAMILY MEMBER 12"/>
    <property type="match status" value="1"/>
</dbReference>
<proteinExistence type="predicted"/>
<reference evidence="1 2" key="1">
    <citation type="submission" date="2022-06" db="EMBL/GenBank/DDBJ databases">
        <title>Genomic Encyclopedia of Archaeal and Bacterial Type Strains, Phase II (KMG-II): from individual species to whole genera.</title>
        <authorList>
            <person name="Goeker M."/>
        </authorList>
    </citation>
    <scope>NUCLEOTIDE SEQUENCE [LARGE SCALE GENOMIC DNA]</scope>
    <source>
        <strain evidence="1 2">DSM 45037</strain>
    </source>
</reference>
<dbReference type="Gene3D" id="3.40.50.720">
    <property type="entry name" value="NAD(P)-binding Rossmann-like Domain"/>
    <property type="match status" value="1"/>
</dbReference>
<dbReference type="InterPro" id="IPR002347">
    <property type="entry name" value="SDR_fam"/>
</dbReference>